<dbReference type="PROSITE" id="PS50263">
    <property type="entry name" value="CN_HYDROLASE"/>
    <property type="match status" value="1"/>
</dbReference>
<dbReference type="Gene3D" id="3.60.110.10">
    <property type="entry name" value="Carbon-nitrogen hydrolase"/>
    <property type="match status" value="1"/>
</dbReference>
<evidence type="ECO:0000259" key="2">
    <source>
        <dbReference type="PROSITE" id="PS50263"/>
    </source>
</evidence>
<dbReference type="InterPro" id="IPR050345">
    <property type="entry name" value="Aliph_Amidase/BUP"/>
</dbReference>
<dbReference type="AlphaFoldDB" id="A0A1H8K3P9"/>
<protein>
    <submittedName>
        <fullName evidence="3">Aliphatic amidase</fullName>
        <ecNumber evidence="3">3.5.1.4</ecNumber>
    </submittedName>
    <submittedName>
        <fullName evidence="4">Predicted amidohydrolase</fullName>
    </submittedName>
</protein>
<gene>
    <name evidence="3" type="primary">amiE</name>
    <name evidence="3" type="ORF">RTCCBAU85039_2279</name>
    <name evidence="4" type="ORF">SAMN05216228_1008180</name>
</gene>
<feature type="domain" description="CN hydrolase" evidence="2">
    <location>
        <begin position="1"/>
        <end position="237"/>
    </location>
</feature>
<dbReference type="Proteomes" id="UP000198939">
    <property type="component" value="Unassembled WGS sequence"/>
</dbReference>
<keyword evidence="6" id="KW-1185">Reference proteome</keyword>
<evidence type="ECO:0000313" key="4">
    <source>
        <dbReference type="EMBL" id="SEN87592.1"/>
    </source>
</evidence>
<evidence type="ECO:0000256" key="1">
    <source>
        <dbReference type="ARBA" id="ARBA00022801"/>
    </source>
</evidence>
<dbReference type="GO" id="GO:0004040">
    <property type="term" value="F:amidase activity"/>
    <property type="evidence" value="ECO:0007669"/>
    <property type="project" value="UniProtKB-EC"/>
</dbReference>
<evidence type="ECO:0000313" key="3">
    <source>
        <dbReference type="EMBL" id="SEH77520.1"/>
    </source>
</evidence>
<accession>A0A1H8K3P9</accession>
<dbReference type="EMBL" id="FNXB01000010">
    <property type="protein sequence ID" value="SEH77520.1"/>
    <property type="molecule type" value="Genomic_DNA"/>
</dbReference>
<dbReference type="EMBL" id="FOCV01000008">
    <property type="protein sequence ID" value="SEN87592.1"/>
    <property type="molecule type" value="Genomic_DNA"/>
</dbReference>
<dbReference type="RefSeq" id="WP_072374757.1">
    <property type="nucleotide sequence ID" value="NZ_FNXB01000010.1"/>
</dbReference>
<dbReference type="PANTHER" id="PTHR43674:SF16">
    <property type="entry name" value="CARBON-NITROGEN FAMILY, PUTATIVE (AFU_ORTHOLOGUE AFUA_5G02350)-RELATED"/>
    <property type="match status" value="1"/>
</dbReference>
<organism evidence="3 5">
    <name type="scientific">Rhizobium tibeticum</name>
    <dbReference type="NCBI Taxonomy" id="501024"/>
    <lineage>
        <taxon>Bacteria</taxon>
        <taxon>Pseudomonadati</taxon>
        <taxon>Pseudomonadota</taxon>
        <taxon>Alphaproteobacteria</taxon>
        <taxon>Hyphomicrobiales</taxon>
        <taxon>Rhizobiaceae</taxon>
        <taxon>Rhizobium/Agrobacterium group</taxon>
        <taxon>Rhizobium</taxon>
    </lineage>
</organism>
<dbReference type="SUPFAM" id="SSF56317">
    <property type="entry name" value="Carbon-nitrogen hydrolase"/>
    <property type="match status" value="1"/>
</dbReference>
<dbReference type="PANTHER" id="PTHR43674">
    <property type="entry name" value="NITRILASE C965.09-RELATED"/>
    <property type="match status" value="1"/>
</dbReference>
<dbReference type="OrthoDB" id="9811121at2"/>
<dbReference type="STRING" id="501024.RTCCBAU85039_2279"/>
<reference evidence="3" key="2">
    <citation type="submission" date="2016-10" db="EMBL/GenBank/DDBJ databases">
        <authorList>
            <person name="de Groot N.N."/>
        </authorList>
    </citation>
    <scope>NUCLEOTIDE SEQUENCE [LARGE SCALE GENOMIC DNA]</scope>
    <source>
        <strain evidence="3">CCBAU85039</strain>
    </source>
</reference>
<proteinExistence type="predicted"/>
<keyword evidence="1 3" id="KW-0378">Hydrolase</keyword>
<reference evidence="4 6" key="3">
    <citation type="submission" date="2016-10" db="EMBL/GenBank/DDBJ databases">
        <authorList>
            <person name="Varghese N."/>
            <person name="Submissions S."/>
        </authorList>
    </citation>
    <scope>NUCLEOTIDE SEQUENCE [LARGE SCALE GENOMIC DNA]</scope>
    <source>
        <strain evidence="4 6">CGMCC 1.7071</strain>
    </source>
</reference>
<name>A0A1H8K3P9_9HYPH</name>
<dbReference type="InterPro" id="IPR036526">
    <property type="entry name" value="C-N_Hydrolase_sf"/>
</dbReference>
<dbReference type="Proteomes" id="UP000183063">
    <property type="component" value="Unassembled WGS sequence"/>
</dbReference>
<evidence type="ECO:0000313" key="5">
    <source>
        <dbReference type="Proteomes" id="UP000183063"/>
    </source>
</evidence>
<dbReference type="EC" id="3.5.1.4" evidence="3"/>
<dbReference type="InterPro" id="IPR003010">
    <property type="entry name" value="C-N_Hydrolase"/>
</dbReference>
<dbReference type="Pfam" id="PF00795">
    <property type="entry name" value="CN_hydrolase"/>
    <property type="match status" value="1"/>
</dbReference>
<evidence type="ECO:0000313" key="6">
    <source>
        <dbReference type="Proteomes" id="UP000198939"/>
    </source>
</evidence>
<dbReference type="CDD" id="cd07197">
    <property type="entry name" value="nitrilase"/>
    <property type="match status" value="1"/>
</dbReference>
<sequence length="278" mass="30302">MKIAAAQTIVSPDIAANGSAIRSMIAAAAANGARVVNFCEGALSGYSKLQMMHPDDWAGFDWPQQEAELRTIASLCGELRIFAVIGGAHRLSEGYPPHNSLYVFSDTGALLTRYDKRFLSNSELGGWYSPGTAPITFDVDGYRFGCAICIESQFPEIFGEYERLGVDAVLFSSYGTPDYFQIALRAHAGLNCIWIGAATPVQKATKGPAGIIGPDGNWVTQCPAAPEPSLATAVLDRDDPVYDIPLQKARPWRLKARQGDIYREKMVDNPRSENRSDY</sequence>
<reference evidence="5" key="1">
    <citation type="submission" date="2016-10" db="EMBL/GenBank/DDBJ databases">
        <authorList>
            <person name="Wibberg D."/>
        </authorList>
    </citation>
    <scope>NUCLEOTIDE SEQUENCE [LARGE SCALE GENOMIC DNA]</scope>
</reference>